<comment type="cofactor">
    <cofactor evidence="1">
        <name>[4Fe-4S] cluster</name>
        <dbReference type="ChEBI" id="CHEBI:49883"/>
    </cofactor>
</comment>
<name>A0A3P8LYT2_RAOTE</name>
<keyword evidence="6" id="KW-0479">Metal-binding</keyword>
<feature type="domain" description="Serine dehydratase-like alpha subunit" evidence="12">
    <location>
        <begin position="23"/>
        <end position="119"/>
    </location>
</feature>
<feature type="region of interest" description="Disordered" evidence="11">
    <location>
        <begin position="116"/>
        <end position="141"/>
    </location>
</feature>
<accession>A0A3P8LYT2</accession>
<dbReference type="EMBL" id="LR131271">
    <property type="protein sequence ID" value="VDR25050.1"/>
    <property type="molecule type" value="Genomic_DNA"/>
</dbReference>
<dbReference type="InterPro" id="IPR005130">
    <property type="entry name" value="Ser_deHydtase-like_asu"/>
</dbReference>
<evidence type="ECO:0000256" key="5">
    <source>
        <dbReference type="ARBA" id="ARBA00022485"/>
    </source>
</evidence>
<evidence type="ECO:0000313" key="14">
    <source>
        <dbReference type="Proteomes" id="UP000274346"/>
    </source>
</evidence>
<protein>
    <recommendedName>
        <fullName evidence="3">L-serine ammonia-lyase</fullName>
        <ecNumber evidence="3">4.3.1.17</ecNumber>
    </recommendedName>
</protein>
<keyword evidence="8" id="KW-0411">Iron-sulfur</keyword>
<proteinExistence type="inferred from homology"/>
<evidence type="ECO:0000256" key="1">
    <source>
        <dbReference type="ARBA" id="ARBA00001966"/>
    </source>
</evidence>
<dbReference type="GO" id="GO:0046872">
    <property type="term" value="F:metal ion binding"/>
    <property type="evidence" value="ECO:0007669"/>
    <property type="project" value="UniProtKB-KW"/>
</dbReference>
<dbReference type="GO" id="GO:0006094">
    <property type="term" value="P:gluconeogenesis"/>
    <property type="evidence" value="ECO:0007669"/>
    <property type="project" value="UniProtKB-KW"/>
</dbReference>
<evidence type="ECO:0000259" key="12">
    <source>
        <dbReference type="Pfam" id="PF03313"/>
    </source>
</evidence>
<organism evidence="13 14">
    <name type="scientific">Raoultella terrigena</name>
    <name type="common">Klebsiella terrigena</name>
    <dbReference type="NCBI Taxonomy" id="577"/>
    <lineage>
        <taxon>Bacteria</taxon>
        <taxon>Pseudomonadati</taxon>
        <taxon>Pseudomonadota</taxon>
        <taxon>Gammaproteobacteria</taxon>
        <taxon>Enterobacterales</taxon>
        <taxon>Enterobacteriaceae</taxon>
        <taxon>Klebsiella/Raoultella group</taxon>
        <taxon>Raoultella</taxon>
    </lineage>
</organism>
<dbReference type="GO" id="GO:0051539">
    <property type="term" value="F:4 iron, 4 sulfur cluster binding"/>
    <property type="evidence" value="ECO:0007669"/>
    <property type="project" value="UniProtKB-KW"/>
</dbReference>
<dbReference type="GO" id="GO:0003941">
    <property type="term" value="F:L-serine ammonia-lyase activity"/>
    <property type="evidence" value="ECO:0007669"/>
    <property type="project" value="UniProtKB-EC"/>
</dbReference>
<evidence type="ECO:0000256" key="10">
    <source>
        <dbReference type="ARBA" id="ARBA00049406"/>
    </source>
</evidence>
<dbReference type="PANTHER" id="PTHR30182:SF14">
    <property type="entry name" value="L-SERINE DEHYDRATASE 2"/>
    <property type="match status" value="1"/>
</dbReference>
<keyword evidence="4" id="KW-0312">Gluconeogenesis</keyword>
<evidence type="ECO:0000256" key="7">
    <source>
        <dbReference type="ARBA" id="ARBA00023004"/>
    </source>
</evidence>
<evidence type="ECO:0000256" key="2">
    <source>
        <dbReference type="ARBA" id="ARBA00008636"/>
    </source>
</evidence>
<dbReference type="AlphaFoldDB" id="A0A3P8LYT2"/>
<dbReference type="KEGG" id="rtg:NCTC13098_01355"/>
<evidence type="ECO:0000256" key="11">
    <source>
        <dbReference type="SAM" id="MobiDB-lite"/>
    </source>
</evidence>
<dbReference type="Pfam" id="PF03313">
    <property type="entry name" value="SDH_alpha"/>
    <property type="match status" value="1"/>
</dbReference>
<evidence type="ECO:0000256" key="4">
    <source>
        <dbReference type="ARBA" id="ARBA00022432"/>
    </source>
</evidence>
<evidence type="ECO:0000256" key="8">
    <source>
        <dbReference type="ARBA" id="ARBA00023014"/>
    </source>
</evidence>
<keyword evidence="7" id="KW-0408">Iron</keyword>
<evidence type="ECO:0000256" key="3">
    <source>
        <dbReference type="ARBA" id="ARBA00012093"/>
    </source>
</evidence>
<sequence length="141" mass="15623">MKRRPWCLIRTKMRPTCKDTAAESGLSLSGLMMQNELALHTKEELEQHFAAVWEVMSGGIERGISTEGVLPGKLRVPRRAAALRRMLVSQDNTNSDPMAVVDWINMFALAVNEENAAGRPRGHRGQPTGLRDRACGTGLLR</sequence>
<gene>
    <name evidence="13" type="primary">sdaB_3</name>
    <name evidence="13" type="ORF">NCTC13098_01355</name>
</gene>
<evidence type="ECO:0000313" key="13">
    <source>
        <dbReference type="EMBL" id="VDR25050.1"/>
    </source>
</evidence>
<keyword evidence="5" id="KW-0004">4Fe-4S</keyword>
<dbReference type="PANTHER" id="PTHR30182">
    <property type="entry name" value="L-SERINE DEHYDRATASE"/>
    <property type="match status" value="1"/>
</dbReference>
<keyword evidence="9 13" id="KW-0456">Lyase</keyword>
<comment type="catalytic activity">
    <reaction evidence="10">
        <text>L-serine = pyruvate + NH4(+)</text>
        <dbReference type="Rhea" id="RHEA:19169"/>
        <dbReference type="ChEBI" id="CHEBI:15361"/>
        <dbReference type="ChEBI" id="CHEBI:28938"/>
        <dbReference type="ChEBI" id="CHEBI:33384"/>
        <dbReference type="EC" id="4.3.1.17"/>
    </reaction>
</comment>
<dbReference type="EC" id="4.3.1.17" evidence="3"/>
<evidence type="ECO:0000256" key="6">
    <source>
        <dbReference type="ARBA" id="ARBA00022723"/>
    </source>
</evidence>
<comment type="similarity">
    <text evidence="2">Belongs to the iron-sulfur dependent L-serine dehydratase family.</text>
</comment>
<reference evidence="13 14" key="1">
    <citation type="submission" date="2018-12" db="EMBL/GenBank/DDBJ databases">
        <authorList>
            <consortium name="Pathogen Informatics"/>
        </authorList>
    </citation>
    <scope>NUCLEOTIDE SEQUENCE [LARGE SCALE GENOMIC DNA]</scope>
    <source>
        <strain evidence="13 14">NCTC13098</strain>
    </source>
</reference>
<dbReference type="InterPro" id="IPR051318">
    <property type="entry name" value="Fe-S_L-Ser"/>
</dbReference>
<evidence type="ECO:0000256" key="9">
    <source>
        <dbReference type="ARBA" id="ARBA00023239"/>
    </source>
</evidence>
<dbReference type="Proteomes" id="UP000274346">
    <property type="component" value="Chromosome"/>
</dbReference>